<evidence type="ECO:0000259" key="10">
    <source>
        <dbReference type="PROSITE" id="PS50928"/>
    </source>
</evidence>
<comment type="caution">
    <text evidence="11">The sequence shown here is derived from an EMBL/GenBank/DDBJ whole genome shotgun (WGS) entry which is preliminary data.</text>
</comment>
<feature type="transmembrane region" description="Helical" evidence="8">
    <location>
        <begin position="317"/>
        <end position="336"/>
    </location>
</feature>
<dbReference type="PROSITE" id="PS50928">
    <property type="entry name" value="ABC_TM1"/>
    <property type="match status" value="1"/>
</dbReference>
<dbReference type="InterPro" id="IPR050809">
    <property type="entry name" value="UgpAE/MalFG_permease"/>
</dbReference>
<feature type="transmembrane region" description="Helical" evidence="8">
    <location>
        <begin position="59"/>
        <end position="84"/>
    </location>
</feature>
<evidence type="ECO:0000256" key="9">
    <source>
        <dbReference type="SAM" id="MobiDB-lite"/>
    </source>
</evidence>
<dbReference type="CDD" id="cd06261">
    <property type="entry name" value="TM_PBP2"/>
    <property type="match status" value="1"/>
</dbReference>
<feature type="domain" description="ABC transmembrane type-1" evidence="10">
    <location>
        <begin position="123"/>
        <end position="335"/>
    </location>
</feature>
<comment type="subcellular location">
    <subcellularLocation>
        <location evidence="1 8">Cell membrane</location>
        <topology evidence="1 8">Multi-pass membrane protein</topology>
    </subcellularLocation>
</comment>
<dbReference type="Gene3D" id="1.10.3720.10">
    <property type="entry name" value="MetI-like"/>
    <property type="match status" value="1"/>
</dbReference>
<protein>
    <submittedName>
        <fullName evidence="11">Sn-glycerol-3-phosphate transport system permease protein UgpA</fullName>
    </submittedName>
</protein>
<evidence type="ECO:0000256" key="8">
    <source>
        <dbReference type="RuleBase" id="RU363032"/>
    </source>
</evidence>
<feature type="transmembrane region" description="Helical" evidence="8">
    <location>
        <begin position="127"/>
        <end position="148"/>
    </location>
</feature>
<sequence length="346" mass="37085">MIGNHGANRRRFHPPVTKPHDDAPVSIPPADPLTHALDTLPASHTSPPARAAEPPAERWPWAGLVLPLALLSPSLVFLALFTYWPVVEVLWDATHAVTRRGTRFVGLANFASLFADPTFQRALLNNALYALGTVVPSLVLALAFALALNGAGRVRALMRAVFFLPVMIPLVAAAALFLFLFLPGIGLIDHHLARLRLAGANWLGDPDLALAAITVLTVWKNAGYYMLFILAGLQAIPDEAREAALLDGAGPWQRLRYVTLPALRPTFAFVGVIALLNAVTQVDHVFVLTKGGPSDATKLLLFYIYEQAAERYDAGRAAAATVVTLGLLAALTALSLSRSQGPEAAR</sequence>
<accession>A0AA37HD40</accession>
<feature type="transmembrane region" description="Helical" evidence="8">
    <location>
        <begin position="208"/>
        <end position="236"/>
    </location>
</feature>
<comment type="similarity">
    <text evidence="2 8">Belongs to the binding-protein-dependent transport system permease family.</text>
</comment>
<keyword evidence="3 8" id="KW-0813">Transport</keyword>
<evidence type="ECO:0000313" key="12">
    <source>
        <dbReference type="Proteomes" id="UP001055286"/>
    </source>
</evidence>
<dbReference type="EMBL" id="BPQJ01000017">
    <property type="protein sequence ID" value="GJD63584.1"/>
    <property type="molecule type" value="Genomic_DNA"/>
</dbReference>
<dbReference type="PANTHER" id="PTHR43227">
    <property type="entry name" value="BLL4140 PROTEIN"/>
    <property type="match status" value="1"/>
</dbReference>
<dbReference type="PANTHER" id="PTHR43227:SF11">
    <property type="entry name" value="BLL4140 PROTEIN"/>
    <property type="match status" value="1"/>
</dbReference>
<evidence type="ECO:0000256" key="1">
    <source>
        <dbReference type="ARBA" id="ARBA00004651"/>
    </source>
</evidence>
<gene>
    <name evidence="11" type="primary">ugpA_2</name>
    <name evidence="11" type="ORF">MPEAHAMD_3754</name>
</gene>
<evidence type="ECO:0000256" key="5">
    <source>
        <dbReference type="ARBA" id="ARBA00022692"/>
    </source>
</evidence>
<dbReference type="GO" id="GO:0005886">
    <property type="term" value="C:plasma membrane"/>
    <property type="evidence" value="ECO:0007669"/>
    <property type="project" value="UniProtKB-SubCell"/>
</dbReference>
<evidence type="ECO:0000256" key="4">
    <source>
        <dbReference type="ARBA" id="ARBA00022475"/>
    </source>
</evidence>
<organism evidence="11 12">
    <name type="scientific">Methylobacterium frigidaeris</name>
    <dbReference type="NCBI Taxonomy" id="2038277"/>
    <lineage>
        <taxon>Bacteria</taxon>
        <taxon>Pseudomonadati</taxon>
        <taxon>Pseudomonadota</taxon>
        <taxon>Alphaproteobacteria</taxon>
        <taxon>Hyphomicrobiales</taxon>
        <taxon>Methylobacteriaceae</taxon>
        <taxon>Methylobacterium</taxon>
    </lineage>
</organism>
<dbReference type="Pfam" id="PF00528">
    <property type="entry name" value="BPD_transp_1"/>
    <property type="match status" value="1"/>
</dbReference>
<feature type="transmembrane region" description="Helical" evidence="8">
    <location>
        <begin position="257"/>
        <end position="279"/>
    </location>
</feature>
<feature type="region of interest" description="Disordered" evidence="9">
    <location>
        <begin position="1"/>
        <end position="28"/>
    </location>
</feature>
<evidence type="ECO:0000313" key="11">
    <source>
        <dbReference type="EMBL" id="GJD63584.1"/>
    </source>
</evidence>
<keyword evidence="12" id="KW-1185">Reference proteome</keyword>
<evidence type="ECO:0000256" key="3">
    <source>
        <dbReference type="ARBA" id="ARBA00022448"/>
    </source>
</evidence>
<evidence type="ECO:0000256" key="2">
    <source>
        <dbReference type="ARBA" id="ARBA00009306"/>
    </source>
</evidence>
<keyword evidence="6 8" id="KW-1133">Transmembrane helix</keyword>
<dbReference type="InterPro" id="IPR000515">
    <property type="entry name" value="MetI-like"/>
</dbReference>
<feature type="transmembrane region" description="Helical" evidence="8">
    <location>
        <begin position="160"/>
        <end position="188"/>
    </location>
</feature>
<proteinExistence type="inferred from homology"/>
<evidence type="ECO:0000256" key="7">
    <source>
        <dbReference type="ARBA" id="ARBA00023136"/>
    </source>
</evidence>
<reference evidence="11" key="1">
    <citation type="journal article" date="2016" name="Front. Microbiol.">
        <title>Genome Sequence of the Piezophilic, Mesophilic Sulfate-Reducing Bacterium Desulfovibrio indicus J2T.</title>
        <authorList>
            <person name="Cao J."/>
            <person name="Maignien L."/>
            <person name="Shao Z."/>
            <person name="Alain K."/>
            <person name="Jebbar M."/>
        </authorList>
    </citation>
    <scope>NUCLEOTIDE SEQUENCE</scope>
    <source>
        <strain evidence="11">JCM 32048</strain>
    </source>
</reference>
<keyword evidence="5 8" id="KW-0812">Transmembrane</keyword>
<dbReference type="Proteomes" id="UP001055286">
    <property type="component" value="Unassembled WGS sequence"/>
</dbReference>
<evidence type="ECO:0000256" key="6">
    <source>
        <dbReference type="ARBA" id="ARBA00022989"/>
    </source>
</evidence>
<dbReference type="InterPro" id="IPR035906">
    <property type="entry name" value="MetI-like_sf"/>
</dbReference>
<name>A0AA37HD40_9HYPH</name>
<keyword evidence="7 8" id="KW-0472">Membrane</keyword>
<keyword evidence="4" id="KW-1003">Cell membrane</keyword>
<reference evidence="11" key="2">
    <citation type="submission" date="2021-08" db="EMBL/GenBank/DDBJ databases">
        <authorList>
            <person name="Tani A."/>
            <person name="Ola A."/>
            <person name="Ogura Y."/>
            <person name="Katsura K."/>
            <person name="Hayashi T."/>
        </authorList>
    </citation>
    <scope>NUCLEOTIDE SEQUENCE</scope>
    <source>
        <strain evidence="11">JCM 32048</strain>
    </source>
</reference>
<dbReference type="SUPFAM" id="SSF161098">
    <property type="entry name" value="MetI-like"/>
    <property type="match status" value="1"/>
</dbReference>
<dbReference type="AlphaFoldDB" id="A0AA37HD40"/>
<dbReference type="GO" id="GO:0055085">
    <property type="term" value="P:transmembrane transport"/>
    <property type="evidence" value="ECO:0007669"/>
    <property type="project" value="InterPro"/>
</dbReference>